<evidence type="ECO:0000256" key="2">
    <source>
        <dbReference type="ARBA" id="ARBA00023125"/>
    </source>
</evidence>
<feature type="domain" description="Zn(2)-C6 fungal-type" evidence="5">
    <location>
        <begin position="6"/>
        <end position="36"/>
    </location>
</feature>
<keyword evidence="4" id="KW-0539">Nucleus</keyword>
<protein>
    <recommendedName>
        <fullName evidence="5">Zn(2)-C6 fungal-type domain-containing protein</fullName>
    </recommendedName>
</protein>
<evidence type="ECO:0000256" key="3">
    <source>
        <dbReference type="ARBA" id="ARBA00023163"/>
    </source>
</evidence>
<dbReference type="InterPro" id="IPR021858">
    <property type="entry name" value="Fun_TF"/>
</dbReference>
<dbReference type="SMART" id="SM00066">
    <property type="entry name" value="GAL4"/>
    <property type="match status" value="1"/>
</dbReference>
<organism evidence="6 7">
    <name type="scientific">Aspergillus keveii</name>
    <dbReference type="NCBI Taxonomy" id="714993"/>
    <lineage>
        <taxon>Eukaryota</taxon>
        <taxon>Fungi</taxon>
        <taxon>Dikarya</taxon>
        <taxon>Ascomycota</taxon>
        <taxon>Pezizomycotina</taxon>
        <taxon>Eurotiomycetes</taxon>
        <taxon>Eurotiomycetidae</taxon>
        <taxon>Eurotiales</taxon>
        <taxon>Aspergillaceae</taxon>
        <taxon>Aspergillus</taxon>
        <taxon>Aspergillus subgen. Nidulantes</taxon>
    </lineage>
</organism>
<gene>
    <name evidence="6" type="ORF">BJX66DRAFT_171149</name>
</gene>
<evidence type="ECO:0000313" key="7">
    <source>
        <dbReference type="Proteomes" id="UP001610563"/>
    </source>
</evidence>
<proteinExistence type="predicted"/>
<dbReference type="PANTHER" id="PTHR37540:SF5">
    <property type="entry name" value="TRANSCRIPTION FACTOR DOMAIN-CONTAINING PROTEIN"/>
    <property type="match status" value="1"/>
</dbReference>
<evidence type="ECO:0000313" key="6">
    <source>
        <dbReference type="EMBL" id="KAL2795253.1"/>
    </source>
</evidence>
<dbReference type="PANTHER" id="PTHR37540">
    <property type="entry name" value="TRANSCRIPTION FACTOR (ACR-2), PUTATIVE-RELATED-RELATED"/>
    <property type="match status" value="1"/>
</dbReference>
<dbReference type="Gene3D" id="4.10.240.10">
    <property type="entry name" value="Zn(2)-C6 fungal-type DNA-binding domain"/>
    <property type="match status" value="1"/>
</dbReference>
<dbReference type="Proteomes" id="UP001610563">
    <property type="component" value="Unassembled WGS sequence"/>
</dbReference>
<comment type="caution">
    <text evidence="6">The sequence shown here is derived from an EMBL/GenBank/DDBJ whole genome shotgun (WGS) entry which is preliminary data.</text>
</comment>
<name>A0ABR4G8A3_9EURO</name>
<evidence type="ECO:0000256" key="1">
    <source>
        <dbReference type="ARBA" id="ARBA00023015"/>
    </source>
</evidence>
<dbReference type="PROSITE" id="PS50048">
    <property type="entry name" value="ZN2_CY6_FUNGAL_2"/>
    <property type="match status" value="1"/>
</dbReference>
<dbReference type="Pfam" id="PF00172">
    <property type="entry name" value="Zn_clus"/>
    <property type="match status" value="1"/>
</dbReference>
<dbReference type="SUPFAM" id="SSF57701">
    <property type="entry name" value="Zn2/Cys6 DNA-binding domain"/>
    <property type="match status" value="1"/>
</dbReference>
<dbReference type="InterPro" id="IPR036864">
    <property type="entry name" value="Zn2-C6_fun-type_DNA-bd_sf"/>
</dbReference>
<keyword evidence="2" id="KW-0238">DNA-binding</keyword>
<dbReference type="InterPro" id="IPR001138">
    <property type="entry name" value="Zn2Cys6_DnaBD"/>
</dbReference>
<accession>A0ABR4G8A3</accession>
<dbReference type="EMBL" id="JBFTWV010000036">
    <property type="protein sequence ID" value="KAL2795253.1"/>
    <property type="molecule type" value="Genomic_DNA"/>
</dbReference>
<keyword evidence="1" id="KW-0805">Transcription regulation</keyword>
<keyword evidence="7" id="KW-1185">Reference proteome</keyword>
<sequence length="424" mass="47444">MAMRNACTSCRFRKRKCDRAIPSCARCEANSIQCIYIPQKLSQAVQLGGQASDAEFAGMNLSAISEAYPIPRRWYMPRLLRNFIDGLGVSQAPVHPGSMAWGLQTVWMQHALSDPCLFHATLFLGSSYSDMLRGERTSSSITLFHQSELLRLVRERLGHPVIGTDDCTLAAITPLVSSAGFSGDRDAARIHQAGLRRMVELRGGHDKLGMGGLVAALLHMNSLVCRIAFNQHDYPSSGGKPTLPPSALEIRILSSLEDLPGHYIPLQSIRRIIRTAYNAKLRADSQVSPALDHEDLFPTASIDLFLPEDPIYQCCYLAMTILLSIVQQPLHPSKSLNCLVHDLKSYLTLTDTQTWLRYIPEVYSWVCMIGAATTDKLELRIWFYFRQASALRLVSLQNGCFMDELWAHFEWLMGRRSSQAGDRV</sequence>
<evidence type="ECO:0000256" key="4">
    <source>
        <dbReference type="ARBA" id="ARBA00023242"/>
    </source>
</evidence>
<dbReference type="PROSITE" id="PS00463">
    <property type="entry name" value="ZN2_CY6_FUNGAL_1"/>
    <property type="match status" value="1"/>
</dbReference>
<evidence type="ECO:0000259" key="5">
    <source>
        <dbReference type="PROSITE" id="PS50048"/>
    </source>
</evidence>
<dbReference type="Pfam" id="PF11951">
    <property type="entry name" value="Fungal_trans_2"/>
    <property type="match status" value="1"/>
</dbReference>
<reference evidence="6 7" key="1">
    <citation type="submission" date="2024-07" db="EMBL/GenBank/DDBJ databases">
        <title>Section-level genome sequencing and comparative genomics of Aspergillus sections Usti and Cavernicolus.</title>
        <authorList>
            <consortium name="Lawrence Berkeley National Laboratory"/>
            <person name="Nybo J.L."/>
            <person name="Vesth T.C."/>
            <person name="Theobald S."/>
            <person name="Frisvad J.C."/>
            <person name="Larsen T.O."/>
            <person name="Kjaerboelling I."/>
            <person name="Rothschild-Mancinelli K."/>
            <person name="Lyhne E.K."/>
            <person name="Kogle M.E."/>
            <person name="Barry K."/>
            <person name="Clum A."/>
            <person name="Na H."/>
            <person name="Ledsgaard L."/>
            <person name="Lin J."/>
            <person name="Lipzen A."/>
            <person name="Kuo A."/>
            <person name="Riley R."/>
            <person name="Mondo S."/>
            <person name="Labutti K."/>
            <person name="Haridas S."/>
            <person name="Pangalinan J."/>
            <person name="Salamov A.A."/>
            <person name="Simmons B.A."/>
            <person name="Magnuson J.K."/>
            <person name="Chen J."/>
            <person name="Drula E."/>
            <person name="Henrissat B."/>
            <person name="Wiebenga A."/>
            <person name="Lubbers R.J."/>
            <person name="Gomes A.C."/>
            <person name="Makela M.R."/>
            <person name="Stajich J."/>
            <person name="Grigoriev I.V."/>
            <person name="Mortensen U.H."/>
            <person name="De Vries R.P."/>
            <person name="Baker S.E."/>
            <person name="Andersen M.R."/>
        </authorList>
    </citation>
    <scope>NUCLEOTIDE SEQUENCE [LARGE SCALE GENOMIC DNA]</scope>
    <source>
        <strain evidence="6 7">CBS 209.92</strain>
    </source>
</reference>
<keyword evidence="3" id="KW-0804">Transcription</keyword>
<dbReference type="CDD" id="cd00067">
    <property type="entry name" value="GAL4"/>
    <property type="match status" value="1"/>
</dbReference>